<feature type="signal peptide" evidence="1">
    <location>
        <begin position="1"/>
        <end position="23"/>
    </location>
</feature>
<reference evidence="2 3" key="1">
    <citation type="submission" date="2021-02" db="EMBL/GenBank/DDBJ databases">
        <authorList>
            <person name="Lee D.-H."/>
        </authorList>
    </citation>
    <scope>NUCLEOTIDE SEQUENCE [LARGE SCALE GENOMIC DNA]</scope>
    <source>
        <strain evidence="2 3">UL073</strain>
    </source>
</reference>
<sequence>MKTTTMMQMGALALSLVATGVMAAITPQEAAQLGTTLTPLGGQMEANADGSIPAWTGGLKPGAAPMERGFLGNPFEGDKPLFTITAANVAQYKDKLTPGQQAMFKRYPDSYKIPVYKSQRTASSPQSIYDEVKKTALTAELINDGNGLNSFSDAHYYPFPIPKVGVEVVFNHSTRYRGQNFRRETAQAAPQANGSYTAVTFEEVAGFPRFVKGSDKERSSNVLYYYKQRVTGPARMAGNVLLAHETIDQVNEPRMAWIYNSGQRRVRRAPQVAYDGPGTAADGLRTSDNADLFNGAPDRYDWKLVGKQEMYVPYNNYKLASPKLKYDDIIRPGHINQDLTRYELHRVWHVVATLKPGQRHIYAKRDMYFDEDSWEALEVDHYDGRGQLWRVGEGYAINDYQQGLSNYAAIGMYDLIAGRYLVSNLSNEAKQGAQYGAEVSMNEFTPAALRNAGVR</sequence>
<comment type="caution">
    <text evidence="2">The sequence shown here is derived from an EMBL/GenBank/DDBJ whole genome shotgun (WGS) entry which is preliminary data.</text>
</comment>
<proteinExistence type="predicted"/>
<dbReference type="RefSeq" id="WP_205348489.1">
    <property type="nucleotide sequence ID" value="NZ_JAFEUP010000003.1"/>
</dbReference>
<dbReference type="CDD" id="cd16329">
    <property type="entry name" value="LolA_like"/>
    <property type="match status" value="1"/>
</dbReference>
<dbReference type="Gene3D" id="2.50.20.10">
    <property type="entry name" value="Lipoprotein localisation LolA/LolB/LppX"/>
    <property type="match status" value="1"/>
</dbReference>
<dbReference type="Proteomes" id="UP000717995">
    <property type="component" value="Unassembled WGS sequence"/>
</dbReference>
<evidence type="ECO:0000313" key="3">
    <source>
        <dbReference type="Proteomes" id="UP000717995"/>
    </source>
</evidence>
<keyword evidence="1" id="KW-0732">Signal</keyword>
<dbReference type="InterPro" id="IPR010752">
    <property type="entry name" value="DUF1329"/>
</dbReference>
<name>A0ABS2IE38_9GAMM</name>
<dbReference type="EMBL" id="JAFEUP010000003">
    <property type="protein sequence ID" value="MBM7061300.1"/>
    <property type="molecule type" value="Genomic_DNA"/>
</dbReference>
<keyword evidence="3" id="KW-1185">Reference proteome</keyword>
<evidence type="ECO:0000256" key="1">
    <source>
        <dbReference type="SAM" id="SignalP"/>
    </source>
</evidence>
<dbReference type="Pfam" id="PF07044">
    <property type="entry name" value="DUF1329"/>
    <property type="match status" value="1"/>
</dbReference>
<protein>
    <submittedName>
        <fullName evidence="2">DUF1329 domain-containing protein</fullName>
    </submittedName>
</protein>
<feature type="chain" id="PRO_5046816665" evidence="1">
    <location>
        <begin position="24"/>
        <end position="455"/>
    </location>
</feature>
<gene>
    <name evidence="2" type="ORF">JQX08_11345</name>
</gene>
<evidence type="ECO:0000313" key="2">
    <source>
        <dbReference type="EMBL" id="MBM7061300.1"/>
    </source>
</evidence>
<accession>A0ABS2IE38</accession>
<organism evidence="2 3">
    <name type="scientific">Zestomonas insulae</name>
    <dbReference type="NCBI Taxonomy" id="2809017"/>
    <lineage>
        <taxon>Bacteria</taxon>
        <taxon>Pseudomonadati</taxon>
        <taxon>Pseudomonadota</taxon>
        <taxon>Gammaproteobacteria</taxon>
        <taxon>Pseudomonadales</taxon>
        <taxon>Pseudomonadaceae</taxon>
        <taxon>Zestomonas</taxon>
    </lineage>
</organism>